<comment type="subcellular location">
    <subcellularLocation>
        <location evidence="4">Nucleus</location>
        <location evidence="4">Nucleolus</location>
    </subcellularLocation>
</comment>
<dbReference type="AlphaFoldDB" id="A0AAN7Y9G5"/>
<comment type="similarity">
    <text evidence="4">Belongs to the BMT2 family.</text>
</comment>
<dbReference type="GO" id="GO:0005730">
    <property type="term" value="C:nucleolus"/>
    <property type="evidence" value="ECO:0007669"/>
    <property type="project" value="UniProtKB-SubCell"/>
</dbReference>
<dbReference type="SUPFAM" id="SSF53335">
    <property type="entry name" value="S-adenosyl-L-methionine-dependent methyltransferases"/>
    <property type="match status" value="1"/>
</dbReference>
<gene>
    <name evidence="6" type="primary">BMT2</name>
    <name evidence="6" type="ORF">LTR05_006901</name>
</gene>
<evidence type="ECO:0000313" key="6">
    <source>
        <dbReference type="EMBL" id="KAK5083019.1"/>
    </source>
</evidence>
<organism evidence="6 7">
    <name type="scientific">Lithohypha guttulata</name>
    <dbReference type="NCBI Taxonomy" id="1690604"/>
    <lineage>
        <taxon>Eukaryota</taxon>
        <taxon>Fungi</taxon>
        <taxon>Dikarya</taxon>
        <taxon>Ascomycota</taxon>
        <taxon>Pezizomycotina</taxon>
        <taxon>Eurotiomycetes</taxon>
        <taxon>Chaetothyriomycetidae</taxon>
        <taxon>Chaetothyriales</taxon>
        <taxon>Trichomeriaceae</taxon>
        <taxon>Lithohypha</taxon>
    </lineage>
</organism>
<keyword evidence="3 4" id="KW-0949">S-adenosyl-L-methionine</keyword>
<keyword evidence="7" id="KW-1185">Reference proteome</keyword>
<evidence type="ECO:0000256" key="2">
    <source>
        <dbReference type="ARBA" id="ARBA00022679"/>
    </source>
</evidence>
<dbReference type="InterPro" id="IPR021867">
    <property type="entry name" value="Bmt2/SAMTOR"/>
</dbReference>
<protein>
    <recommendedName>
        <fullName evidence="4">25S rRNA adenine-N(1) methyltransferase</fullName>
        <ecNumber evidence="4">2.1.1.-</ecNumber>
    </recommendedName>
</protein>
<comment type="function">
    <text evidence="4">S-adenosyl-L-methionine-dependent methyltransferase that specifically methylates the N(1) position of an adenine present in helix 65 in 25S rRNA.</text>
</comment>
<reference evidence="6 7" key="1">
    <citation type="submission" date="2023-08" db="EMBL/GenBank/DDBJ databases">
        <title>Black Yeasts Isolated from many extreme environments.</title>
        <authorList>
            <person name="Coleine C."/>
            <person name="Stajich J.E."/>
            <person name="Selbmann L."/>
        </authorList>
    </citation>
    <scope>NUCLEOTIDE SEQUENCE [LARGE SCALE GENOMIC DNA]</scope>
    <source>
        <strain evidence="6 7">CCFEE 5910</strain>
    </source>
</reference>
<dbReference type="EMBL" id="JAVRRJ010000007">
    <property type="protein sequence ID" value="KAK5083019.1"/>
    <property type="molecule type" value="Genomic_DNA"/>
</dbReference>
<keyword evidence="2 4" id="KW-0808">Transferase</keyword>
<accession>A0AAN7Y9G5</accession>
<feature type="compositionally biased region" description="Low complexity" evidence="5">
    <location>
        <begin position="24"/>
        <end position="36"/>
    </location>
</feature>
<feature type="binding site" evidence="4">
    <location>
        <position position="138"/>
    </location>
    <ligand>
        <name>S-adenosyl-L-methionine</name>
        <dbReference type="ChEBI" id="CHEBI:59789"/>
    </ligand>
</feature>
<keyword evidence="4" id="KW-0539">Nucleus</keyword>
<comment type="caution">
    <text evidence="6">The sequence shown here is derived from an EMBL/GenBank/DDBJ whole genome shotgun (WGS) entry which is preliminary data.</text>
</comment>
<keyword evidence="1 4" id="KW-0489">Methyltransferase</keyword>
<name>A0AAN7Y9G5_9EURO</name>
<evidence type="ECO:0000313" key="7">
    <source>
        <dbReference type="Proteomes" id="UP001309876"/>
    </source>
</evidence>
<evidence type="ECO:0000256" key="3">
    <source>
        <dbReference type="ARBA" id="ARBA00022691"/>
    </source>
</evidence>
<proteinExistence type="inferred from homology"/>
<feature type="region of interest" description="Disordered" evidence="5">
    <location>
        <begin position="1"/>
        <end position="43"/>
    </location>
</feature>
<dbReference type="Gene3D" id="3.40.50.150">
    <property type="entry name" value="Vaccinia Virus protein VP39"/>
    <property type="match status" value="1"/>
</dbReference>
<dbReference type="PANTHER" id="PTHR21008">
    <property type="entry name" value="S-ADENOSYLMETHIONINE SENSOR UPSTREAM OF MTORC1-RELATED"/>
    <property type="match status" value="1"/>
</dbReference>
<sequence length="326" mass="36621">MVRTAKAVKSLKGGRPPLTSKKLSTSNHSTATTTTNEVNPRRKSAKATRKLINTHHQLHKARAIAVAGNNQQLVRDLDTQIEQLGGLAAYQAASLTGQDKDRGGDSSIKLVEWLRKRGLIGQQSNTGPGQDLRVLEIGALSSQNAISRLVGKGVRDVKRIDLHSQDKSTIEEIDFMDLPIPLHDEDKFDIVSLSLVLNYVPDVAHRGNMLRRTRDFLRKLSTLSETDKDEQEAREPAKDTRLPCLFVVLPLPCLSNSRYMTHEHFLSIMQHLGYESIEKHNSQKLAYMLFRLDHVQQQRDKSTVFKKIELRPGGERNNFAIVLAPD</sequence>
<evidence type="ECO:0000256" key="5">
    <source>
        <dbReference type="SAM" id="MobiDB-lite"/>
    </source>
</evidence>
<dbReference type="EC" id="2.1.1.-" evidence="4"/>
<dbReference type="HAMAP" id="MF_03044">
    <property type="entry name" value="BMT2"/>
    <property type="match status" value="1"/>
</dbReference>
<dbReference type="Pfam" id="PF11968">
    <property type="entry name" value="Bmt2"/>
    <property type="match status" value="1"/>
</dbReference>
<dbReference type="InterPro" id="IPR029063">
    <property type="entry name" value="SAM-dependent_MTases_sf"/>
</dbReference>
<evidence type="ECO:0000256" key="4">
    <source>
        <dbReference type="HAMAP-Rule" id="MF_03044"/>
    </source>
</evidence>
<dbReference type="GO" id="GO:0016433">
    <property type="term" value="F:rRNA (adenine) methyltransferase activity"/>
    <property type="evidence" value="ECO:0007669"/>
    <property type="project" value="UniProtKB-UniRule"/>
</dbReference>
<evidence type="ECO:0000256" key="1">
    <source>
        <dbReference type="ARBA" id="ARBA00022603"/>
    </source>
</evidence>
<dbReference type="Proteomes" id="UP001309876">
    <property type="component" value="Unassembled WGS sequence"/>
</dbReference>
<feature type="binding site" evidence="4">
    <location>
        <position position="161"/>
    </location>
    <ligand>
        <name>S-adenosyl-L-methionine</name>
        <dbReference type="ChEBI" id="CHEBI:59789"/>
    </ligand>
</feature>
<dbReference type="PANTHER" id="PTHR21008:SF1">
    <property type="entry name" value="25S RRNA (ADENINE(2142)-N(1))-METHYLTRANSFERASE"/>
    <property type="match status" value="1"/>
</dbReference>